<proteinExistence type="predicted"/>
<organism evidence="1">
    <name type="scientific">Arundo donax</name>
    <name type="common">Giant reed</name>
    <name type="synonym">Donax arundinaceus</name>
    <dbReference type="NCBI Taxonomy" id="35708"/>
    <lineage>
        <taxon>Eukaryota</taxon>
        <taxon>Viridiplantae</taxon>
        <taxon>Streptophyta</taxon>
        <taxon>Embryophyta</taxon>
        <taxon>Tracheophyta</taxon>
        <taxon>Spermatophyta</taxon>
        <taxon>Magnoliopsida</taxon>
        <taxon>Liliopsida</taxon>
        <taxon>Poales</taxon>
        <taxon>Poaceae</taxon>
        <taxon>PACMAD clade</taxon>
        <taxon>Arundinoideae</taxon>
        <taxon>Arundineae</taxon>
        <taxon>Arundo</taxon>
    </lineage>
</organism>
<sequence length="54" mass="6084">MMIDPRIAFGVYWKSGVMTNKVRSTTVDITTLDTGVWQPAMKLTAEREKEPVAI</sequence>
<evidence type="ECO:0000313" key="1">
    <source>
        <dbReference type="EMBL" id="JAE17936.1"/>
    </source>
</evidence>
<accession>A0A0A9G5X0</accession>
<reference evidence="1" key="1">
    <citation type="submission" date="2014-09" db="EMBL/GenBank/DDBJ databases">
        <authorList>
            <person name="Magalhaes I.L.F."/>
            <person name="Oliveira U."/>
            <person name="Santos F.R."/>
            <person name="Vidigal T.H.D.A."/>
            <person name="Brescovit A.D."/>
            <person name="Santos A.J."/>
        </authorList>
    </citation>
    <scope>NUCLEOTIDE SEQUENCE</scope>
    <source>
        <tissue evidence="1">Shoot tissue taken approximately 20 cm above the soil surface</tissue>
    </source>
</reference>
<protein>
    <submittedName>
        <fullName evidence="1">Uncharacterized protein</fullName>
    </submittedName>
</protein>
<dbReference type="EMBL" id="GBRH01179960">
    <property type="protein sequence ID" value="JAE17936.1"/>
    <property type="molecule type" value="Transcribed_RNA"/>
</dbReference>
<reference evidence="1" key="2">
    <citation type="journal article" date="2015" name="Data Brief">
        <title>Shoot transcriptome of the giant reed, Arundo donax.</title>
        <authorList>
            <person name="Barrero R.A."/>
            <person name="Guerrero F.D."/>
            <person name="Moolhuijzen P."/>
            <person name="Goolsby J.A."/>
            <person name="Tidwell J."/>
            <person name="Bellgard S.E."/>
            <person name="Bellgard M.I."/>
        </authorList>
    </citation>
    <scope>NUCLEOTIDE SEQUENCE</scope>
    <source>
        <tissue evidence="1">Shoot tissue taken approximately 20 cm above the soil surface</tissue>
    </source>
</reference>
<name>A0A0A9G5X0_ARUDO</name>
<dbReference type="AlphaFoldDB" id="A0A0A9G5X0"/>